<dbReference type="RefSeq" id="WP_138197707.1">
    <property type="nucleotide sequence ID" value="NZ_VCIW01000027.1"/>
</dbReference>
<organism evidence="2 3">
    <name type="scientific">Paenibacillus antri</name>
    <dbReference type="NCBI Taxonomy" id="2582848"/>
    <lineage>
        <taxon>Bacteria</taxon>
        <taxon>Bacillati</taxon>
        <taxon>Bacillota</taxon>
        <taxon>Bacilli</taxon>
        <taxon>Bacillales</taxon>
        <taxon>Paenibacillaceae</taxon>
        <taxon>Paenibacillus</taxon>
    </lineage>
</organism>
<accession>A0A5R9FXY1</accession>
<dbReference type="AlphaFoldDB" id="A0A5R9FXY1"/>
<keyword evidence="3" id="KW-1185">Reference proteome</keyword>
<gene>
    <name evidence="2" type="ORF">FE782_28255</name>
</gene>
<comment type="caution">
    <text evidence="2">The sequence shown here is derived from an EMBL/GenBank/DDBJ whole genome shotgun (WGS) entry which is preliminary data.</text>
</comment>
<dbReference type="Pfam" id="PF09648">
    <property type="entry name" value="YycI"/>
    <property type="match status" value="1"/>
</dbReference>
<dbReference type="GO" id="GO:0016020">
    <property type="term" value="C:membrane"/>
    <property type="evidence" value="ECO:0007669"/>
    <property type="project" value="InterPro"/>
</dbReference>
<sequence>MDWSRAKTVLIWAFLLLNVLLGYQLWMDELNLTTFAENATRRDEMNRLLEQKDVRLATAIPEGTPSLREITVRLQSGERSEEPTPLSAPFPRSRLNDASLVRESLAVDVPNLDAYEPDPYASKPGDMRYVMHQLHGGLPMFEMRLELYGEGDTIDRYRVIYSEVETPSPLEAPPPQGQEVLSAYVVVGSLAENYLPRGAVVADVRLGYHGPIFESETQVLAPYWRIVLNTGETYYVHAVNGAVEGPSAETVRAAR</sequence>
<feature type="domain" description="Regulatory protein YycH-like" evidence="1">
    <location>
        <begin position="88"/>
        <end position="238"/>
    </location>
</feature>
<name>A0A5R9FXY1_9BACL</name>
<dbReference type="OrthoDB" id="2388036at2"/>
<dbReference type="Gene3D" id="2.40.128.690">
    <property type="entry name" value="YycH protein, domain 3-like"/>
    <property type="match status" value="1"/>
</dbReference>
<dbReference type="InterPro" id="IPR018604">
    <property type="entry name" value="YycI-like"/>
</dbReference>
<evidence type="ECO:0000313" key="3">
    <source>
        <dbReference type="Proteomes" id="UP000309676"/>
    </source>
</evidence>
<evidence type="ECO:0000313" key="2">
    <source>
        <dbReference type="EMBL" id="TLS48897.1"/>
    </source>
</evidence>
<evidence type="ECO:0000259" key="1">
    <source>
        <dbReference type="Pfam" id="PF09648"/>
    </source>
</evidence>
<dbReference type="EMBL" id="VCIW01000027">
    <property type="protein sequence ID" value="TLS48897.1"/>
    <property type="molecule type" value="Genomic_DNA"/>
</dbReference>
<reference evidence="2 3" key="1">
    <citation type="submission" date="2019-05" db="EMBL/GenBank/DDBJ databases">
        <authorList>
            <person name="Narsing Rao M.P."/>
            <person name="Li W.J."/>
        </authorList>
    </citation>
    <scope>NUCLEOTIDE SEQUENCE [LARGE SCALE GENOMIC DNA]</scope>
    <source>
        <strain evidence="2 3">SYSU_K30003</strain>
    </source>
</reference>
<protein>
    <recommendedName>
        <fullName evidence="1">Regulatory protein YycH-like domain-containing protein</fullName>
    </recommendedName>
</protein>
<dbReference type="Proteomes" id="UP000309676">
    <property type="component" value="Unassembled WGS sequence"/>
</dbReference>
<proteinExistence type="predicted"/>